<accession>A0A926ZHA4</accession>
<dbReference type="InterPro" id="IPR012429">
    <property type="entry name" value="HGSNAT_cat"/>
</dbReference>
<feature type="transmembrane region" description="Helical" evidence="1">
    <location>
        <begin position="125"/>
        <end position="146"/>
    </location>
</feature>
<feature type="transmembrane region" description="Helical" evidence="1">
    <location>
        <begin position="206"/>
        <end position="225"/>
    </location>
</feature>
<feature type="transmembrane region" description="Helical" evidence="1">
    <location>
        <begin position="26"/>
        <end position="46"/>
    </location>
</feature>
<dbReference type="AlphaFoldDB" id="A0A926ZHA4"/>
<dbReference type="Proteomes" id="UP000641646">
    <property type="component" value="Unassembled WGS sequence"/>
</dbReference>
<feature type="transmembrane region" description="Helical" evidence="1">
    <location>
        <begin position="312"/>
        <end position="339"/>
    </location>
</feature>
<keyword evidence="1" id="KW-0812">Transmembrane</keyword>
<evidence type="ECO:0000256" key="1">
    <source>
        <dbReference type="SAM" id="Phobius"/>
    </source>
</evidence>
<reference evidence="3" key="2">
    <citation type="submission" date="2020-08" db="EMBL/GenBank/DDBJ databases">
        <authorList>
            <person name="Chen M."/>
            <person name="Teng W."/>
            <person name="Zhao L."/>
            <person name="Hu C."/>
            <person name="Zhou Y."/>
            <person name="Han B."/>
            <person name="Song L."/>
            <person name="Shu W."/>
        </authorList>
    </citation>
    <scope>NUCLEOTIDE SEQUENCE</scope>
    <source>
        <strain evidence="3">FACHB-1375</strain>
    </source>
</reference>
<dbReference type="RefSeq" id="WP_190464785.1">
    <property type="nucleotide sequence ID" value="NZ_JACJPW010000029.1"/>
</dbReference>
<sequence>MSQTFTVSEDENYDKPRPKRLVSIDILRGLVMVLMTLDHVRIFFSNARFDPLDLTQTNVPLFLTRWVTHLCATSFIFLAGIAAYLSLQRGKTKQEVSSFLFTRGLWLVFLELTVVRFGWTFNVNYSATFAGVLWAIGFAMIVLAALVYLPTRAIAAIGITLIVGHNLFDNIQADRLGEWGWLWAILHEPKRLEILPGMRFFTAYPLIPWIGVMAAGYAFGTVFDLPQSRRRQLLRRFGFGLILAFIILRAINIYGDPARWAVQSSFPLTLLSFINCHKYPPSLLFLLMTIGPAILLLDLFENQKISRFIKPLVLFGQVPLFFYIIHIPLIHLLVILLAIPTYGLEAFAISLSKIPPDYGYGLAIVYDFWIIVVLILYPICNWFAEYKAKHKFWWLTYL</sequence>
<reference evidence="3" key="1">
    <citation type="journal article" date="2015" name="ISME J.">
        <title>Draft Genome Sequence of Streptomyces incarnatus NRRL8089, which Produces the Nucleoside Antibiotic Sinefungin.</title>
        <authorList>
            <person name="Oshima K."/>
            <person name="Hattori M."/>
            <person name="Shimizu H."/>
            <person name="Fukuda K."/>
            <person name="Nemoto M."/>
            <person name="Inagaki K."/>
            <person name="Tamura T."/>
        </authorList>
    </citation>
    <scope>NUCLEOTIDE SEQUENCE</scope>
    <source>
        <strain evidence="3">FACHB-1375</strain>
    </source>
</reference>
<feature type="transmembrane region" description="Helical" evidence="1">
    <location>
        <begin position="66"/>
        <end position="87"/>
    </location>
</feature>
<dbReference type="EMBL" id="JACJPW010000029">
    <property type="protein sequence ID" value="MBD2181972.1"/>
    <property type="molecule type" value="Genomic_DNA"/>
</dbReference>
<feature type="transmembrane region" description="Helical" evidence="1">
    <location>
        <begin position="237"/>
        <end position="255"/>
    </location>
</feature>
<feature type="transmembrane region" description="Helical" evidence="1">
    <location>
        <begin position="99"/>
        <end position="119"/>
    </location>
</feature>
<name>A0A926ZHA4_9CYAN</name>
<dbReference type="PANTHER" id="PTHR40407:SF1">
    <property type="entry name" value="HEPARAN-ALPHA-GLUCOSAMINIDE N-ACETYLTRANSFERASE CATALYTIC DOMAIN-CONTAINING PROTEIN"/>
    <property type="match status" value="1"/>
</dbReference>
<gene>
    <name evidence="3" type="ORF">H6G03_12795</name>
</gene>
<protein>
    <submittedName>
        <fullName evidence="3">DUF1624 domain-containing protein</fullName>
    </submittedName>
</protein>
<evidence type="ECO:0000313" key="4">
    <source>
        <dbReference type="Proteomes" id="UP000641646"/>
    </source>
</evidence>
<evidence type="ECO:0000313" key="3">
    <source>
        <dbReference type="EMBL" id="MBD2181972.1"/>
    </source>
</evidence>
<organism evidence="3 4">
    <name type="scientific">Aerosakkonema funiforme FACHB-1375</name>
    <dbReference type="NCBI Taxonomy" id="2949571"/>
    <lineage>
        <taxon>Bacteria</taxon>
        <taxon>Bacillati</taxon>
        <taxon>Cyanobacteriota</taxon>
        <taxon>Cyanophyceae</taxon>
        <taxon>Oscillatoriophycideae</taxon>
        <taxon>Aerosakkonematales</taxon>
        <taxon>Aerosakkonemataceae</taxon>
        <taxon>Aerosakkonema</taxon>
    </lineage>
</organism>
<keyword evidence="1" id="KW-0472">Membrane</keyword>
<proteinExistence type="predicted"/>
<evidence type="ECO:0000259" key="2">
    <source>
        <dbReference type="Pfam" id="PF07786"/>
    </source>
</evidence>
<feature type="transmembrane region" description="Helical" evidence="1">
    <location>
        <begin position="153"/>
        <end position="173"/>
    </location>
</feature>
<feature type="transmembrane region" description="Helical" evidence="1">
    <location>
        <begin position="279"/>
        <end position="300"/>
    </location>
</feature>
<keyword evidence="4" id="KW-1185">Reference proteome</keyword>
<comment type="caution">
    <text evidence="3">The sequence shown here is derived from an EMBL/GenBank/DDBJ whole genome shotgun (WGS) entry which is preliminary data.</text>
</comment>
<feature type="transmembrane region" description="Helical" evidence="1">
    <location>
        <begin position="359"/>
        <end position="384"/>
    </location>
</feature>
<keyword evidence="1" id="KW-1133">Transmembrane helix</keyword>
<dbReference type="Pfam" id="PF07786">
    <property type="entry name" value="HGSNAT_cat"/>
    <property type="match status" value="1"/>
</dbReference>
<feature type="domain" description="Heparan-alpha-glucosaminide N-acetyltransferase catalytic" evidence="2">
    <location>
        <begin position="20"/>
        <end position="235"/>
    </location>
</feature>
<dbReference type="PANTHER" id="PTHR40407">
    <property type="entry name" value="MEMBRANE PROTEIN-LIKE PROTEIN"/>
    <property type="match status" value="1"/>
</dbReference>